<evidence type="ECO:0000313" key="2">
    <source>
        <dbReference type="Proteomes" id="UP001515500"/>
    </source>
</evidence>
<feature type="compositionally biased region" description="Basic and acidic residues" evidence="1">
    <location>
        <begin position="248"/>
        <end position="258"/>
    </location>
</feature>
<organism evidence="2 3">
    <name type="scientific">Dioscorea cayennensis subsp. rotundata</name>
    <name type="common">White Guinea yam</name>
    <name type="synonym">Dioscorea rotundata</name>
    <dbReference type="NCBI Taxonomy" id="55577"/>
    <lineage>
        <taxon>Eukaryota</taxon>
        <taxon>Viridiplantae</taxon>
        <taxon>Streptophyta</taxon>
        <taxon>Embryophyta</taxon>
        <taxon>Tracheophyta</taxon>
        <taxon>Spermatophyta</taxon>
        <taxon>Magnoliopsida</taxon>
        <taxon>Liliopsida</taxon>
        <taxon>Dioscoreales</taxon>
        <taxon>Dioscoreaceae</taxon>
        <taxon>Dioscorea</taxon>
    </lineage>
</organism>
<feature type="compositionally biased region" description="Basic and acidic residues" evidence="1">
    <location>
        <begin position="366"/>
        <end position="377"/>
    </location>
</feature>
<gene>
    <name evidence="3" type="primary">LOC120278929</name>
</gene>
<reference evidence="3" key="1">
    <citation type="submission" date="2025-08" db="UniProtKB">
        <authorList>
            <consortium name="RefSeq"/>
        </authorList>
    </citation>
    <scope>IDENTIFICATION</scope>
</reference>
<name>A0AB40CPZ9_DIOCR</name>
<evidence type="ECO:0000256" key="1">
    <source>
        <dbReference type="SAM" id="MobiDB-lite"/>
    </source>
</evidence>
<proteinExistence type="predicted"/>
<keyword evidence="2" id="KW-1185">Reference proteome</keyword>
<feature type="compositionally biased region" description="Basic and acidic residues" evidence="1">
    <location>
        <begin position="186"/>
        <end position="198"/>
    </location>
</feature>
<sequence>MDFHSLSRRELQALCKKNKIPANMTNIAMADALQTLQTVEGLDGIQELLSPNKESMMSPDLPRTGRRTTVRRQTVQDEMAGGDKPVSTAPQTRRGAARASAIKKIELAFEDGGKQEDHVEILDSPATQGSPLPRSRRVMARVSESMNLTIEDDDGEKQEGQDKVVLETPAVGTGRRTRAAARRVSKKEDGEKEEEIKTSRYRTRLSSRKQIGEVTVEEVSGRPRTRSTQMSAAVKMVALEQEVEKQEIEVQHGEKAGEVAEVMVSEDPIEEEAKIDDEKEMLNESLENGEERDDHQDNGEESPIRGLVMITKHNDEENLAEINEPIKQSPGEAVISIENDENPNKKTEVKEEFKIPDPQVSDEVTEEAKDYGDHLPENQDLAPEIPAIIGQNLSPSFTGEKEEEDLDLNLRLATITLDESKHSEDDLQIEQATEIETSPNRQINLEIQNEIETLNVEPLSEINDSAAVDDLSFCEIRSSAIETILSAAPSPLLHETTTAAAAATTTVSPAPSLGDIYRAESENEKERGLTSLTGGDPKVNVRAEKQNQKMDLHELSLRKLRTLVKESIIQKYNNNNNNKVEEGKRSALAELNENQL</sequence>
<dbReference type="PANTHER" id="PTHR33621">
    <property type="entry name" value="ASPARTIC/GLUTAMIC ACID-RICH PROTEIN"/>
    <property type="match status" value="1"/>
</dbReference>
<accession>A0AB40CPZ9</accession>
<protein>
    <submittedName>
        <fullName evidence="3">Titin homolog</fullName>
    </submittedName>
</protein>
<dbReference type="RefSeq" id="XP_039141602.1">
    <property type="nucleotide sequence ID" value="XM_039285668.1"/>
</dbReference>
<feature type="region of interest" description="Disordered" evidence="1">
    <location>
        <begin position="322"/>
        <end position="379"/>
    </location>
</feature>
<feature type="region of interest" description="Disordered" evidence="1">
    <location>
        <begin position="171"/>
        <end position="206"/>
    </location>
</feature>
<dbReference type="AlphaFoldDB" id="A0AB40CPZ9"/>
<dbReference type="PANTHER" id="PTHR33621:SF2">
    <property type="entry name" value="RIBOSOMAL L1 DOMAIN-CONTAINING PROTEIN"/>
    <property type="match status" value="1"/>
</dbReference>
<feature type="region of interest" description="Disordered" evidence="1">
    <location>
        <begin position="77"/>
        <end position="97"/>
    </location>
</feature>
<dbReference type="Proteomes" id="UP001515500">
    <property type="component" value="Chromosome 16"/>
</dbReference>
<feature type="compositionally biased region" description="Basic and acidic residues" evidence="1">
    <location>
        <begin position="342"/>
        <end position="355"/>
    </location>
</feature>
<evidence type="ECO:0000313" key="3">
    <source>
        <dbReference type="RefSeq" id="XP_039141602.1"/>
    </source>
</evidence>
<feature type="compositionally biased region" description="Basic residues" evidence="1">
    <location>
        <begin position="175"/>
        <end position="185"/>
    </location>
</feature>
<dbReference type="GeneID" id="120278929"/>
<feature type="region of interest" description="Disordered" evidence="1">
    <location>
        <begin position="248"/>
        <end position="303"/>
    </location>
</feature>